<evidence type="ECO:0000259" key="13">
    <source>
        <dbReference type="PROSITE" id="PS51192"/>
    </source>
</evidence>
<dbReference type="GO" id="GO:0003676">
    <property type="term" value="F:nucleic acid binding"/>
    <property type="evidence" value="ECO:0007669"/>
    <property type="project" value="InterPro"/>
</dbReference>
<dbReference type="STRING" id="1189325.SAMN04488119_102280"/>
<dbReference type="InterPro" id="IPR001650">
    <property type="entry name" value="Helicase_C-like"/>
</dbReference>
<keyword evidence="5 11" id="KW-0347">Helicase</keyword>
<accession>A0A1M7RX45</accession>
<feature type="region of interest" description="Disordered" evidence="12">
    <location>
        <begin position="378"/>
        <end position="486"/>
    </location>
</feature>
<keyword evidence="17" id="KW-1185">Reference proteome</keyword>
<name>A0A1M7RX45_9RHOB</name>
<sequence>MKFSDLDLDPKVLQAIEEAGYETPTPIQQKAIPEALKGRDVLGIAQTGTGKTAAFTLPMISILAQGRARARMPRSLVLCPTRELAAQVAENFEIYGKYHKLSMALLIGGVSFKDQDRLIDRGVDVLIATPGRLLDHFERGKLMLTGVQIMVVDEADRMLDMGFIPDIERIFSLTPFTRQTLFFSATMPPEITRLTEQFLHAPVRVEVARQSTTGENIEQRVCELTPSRKDRADSEKRAALRALMRAEGEALKNAIIFCNRKRDVSVLHKSLLKHGFNAGALHGDLDQSVRMRVLNGFRDGEIQILVASDVAARGLDIPSVSHVFNFDVPIHSEDYVHRIGRTGRAGRKGVAVTLCLPHEQKHLDKIEELVKATIPRVPSPLAAPAPAPEGEAPEAEARPRRRGRRKSAAEAAAEAAPAPPPAAERAPEPDAAPKAAAPEAPAPDAPSPRPARARRGEGKRAEPSAQQDEAPAPRARPERRRGGQVVGLGDHVPAFLLQPINVDELIAASARDEDPEEEEADAPSPAEGGPSGEGAAV</sequence>
<evidence type="ECO:0000256" key="11">
    <source>
        <dbReference type="RuleBase" id="RU000492"/>
    </source>
</evidence>
<dbReference type="InterPro" id="IPR000629">
    <property type="entry name" value="RNA-helicase_DEAD-box_CS"/>
</dbReference>
<dbReference type="Pfam" id="PF00270">
    <property type="entry name" value="DEAD"/>
    <property type="match status" value="1"/>
</dbReference>
<keyword evidence="4 11" id="KW-0378">Hydrolase</keyword>
<dbReference type="GO" id="GO:0042255">
    <property type="term" value="P:ribosome assembly"/>
    <property type="evidence" value="ECO:0007669"/>
    <property type="project" value="UniProtKB-ARBA"/>
</dbReference>
<dbReference type="GO" id="GO:0005524">
    <property type="term" value="F:ATP binding"/>
    <property type="evidence" value="ECO:0007669"/>
    <property type="project" value="UniProtKB-KW"/>
</dbReference>
<evidence type="ECO:0000313" key="17">
    <source>
        <dbReference type="Proteomes" id="UP000184066"/>
    </source>
</evidence>
<evidence type="ECO:0000256" key="8">
    <source>
        <dbReference type="ARBA" id="ARBA00047984"/>
    </source>
</evidence>
<dbReference type="PANTHER" id="PTHR47959:SF13">
    <property type="entry name" value="ATP-DEPENDENT RNA HELICASE RHLE"/>
    <property type="match status" value="1"/>
</dbReference>
<dbReference type="FunFam" id="3.40.50.300:FF:000108">
    <property type="entry name" value="ATP-dependent RNA helicase RhlE"/>
    <property type="match status" value="1"/>
</dbReference>
<feature type="domain" description="DEAD-box RNA helicase Q" evidence="15">
    <location>
        <begin position="1"/>
        <end position="29"/>
    </location>
</feature>
<gene>
    <name evidence="16" type="ORF">SAMN05216200_101238</name>
</gene>
<organism evidence="16 17">
    <name type="scientific">Oceanicella actignis</name>
    <dbReference type="NCBI Taxonomy" id="1189325"/>
    <lineage>
        <taxon>Bacteria</taxon>
        <taxon>Pseudomonadati</taxon>
        <taxon>Pseudomonadota</taxon>
        <taxon>Alphaproteobacteria</taxon>
        <taxon>Rhodobacterales</taxon>
        <taxon>Paracoccaceae</taxon>
        <taxon>Oceanicella</taxon>
    </lineage>
</organism>
<evidence type="ECO:0000256" key="6">
    <source>
        <dbReference type="ARBA" id="ARBA00022840"/>
    </source>
</evidence>
<feature type="compositionally biased region" description="Low complexity" evidence="12">
    <location>
        <begin position="522"/>
        <end position="537"/>
    </location>
</feature>
<dbReference type="CDD" id="cd00268">
    <property type="entry name" value="DEADc"/>
    <property type="match status" value="1"/>
</dbReference>
<proteinExistence type="inferred from homology"/>
<evidence type="ECO:0000256" key="7">
    <source>
        <dbReference type="ARBA" id="ARBA00038437"/>
    </source>
</evidence>
<dbReference type="PROSITE" id="PS51192">
    <property type="entry name" value="HELICASE_ATP_BIND_1"/>
    <property type="match status" value="1"/>
</dbReference>
<evidence type="ECO:0000256" key="3">
    <source>
        <dbReference type="ARBA" id="ARBA00022741"/>
    </source>
</evidence>
<dbReference type="GO" id="GO:0003724">
    <property type="term" value="F:RNA helicase activity"/>
    <property type="evidence" value="ECO:0007669"/>
    <property type="project" value="UniProtKB-EC"/>
</dbReference>
<protein>
    <recommendedName>
        <fullName evidence="9">DEAD-box ATP-dependent RNA helicase RhpA</fullName>
        <ecNumber evidence="1">3.6.4.13</ecNumber>
    </recommendedName>
</protein>
<dbReference type="InterPro" id="IPR027417">
    <property type="entry name" value="P-loop_NTPase"/>
</dbReference>
<evidence type="ECO:0000313" key="16">
    <source>
        <dbReference type="EMBL" id="SHN50602.1"/>
    </source>
</evidence>
<dbReference type="PROSITE" id="PS00039">
    <property type="entry name" value="DEAD_ATP_HELICASE"/>
    <property type="match status" value="1"/>
</dbReference>
<keyword evidence="3 11" id="KW-0547">Nucleotide-binding</keyword>
<evidence type="ECO:0000259" key="15">
    <source>
        <dbReference type="PROSITE" id="PS51195"/>
    </source>
</evidence>
<dbReference type="GO" id="GO:0016787">
    <property type="term" value="F:hydrolase activity"/>
    <property type="evidence" value="ECO:0007669"/>
    <property type="project" value="UniProtKB-KW"/>
</dbReference>
<dbReference type="AlphaFoldDB" id="A0A1M7RX45"/>
<comment type="similarity">
    <text evidence="7 11">Belongs to the DEAD box helicase family.</text>
</comment>
<dbReference type="Gene3D" id="3.40.50.300">
    <property type="entry name" value="P-loop containing nucleotide triphosphate hydrolases"/>
    <property type="match status" value="2"/>
</dbReference>
<dbReference type="SUPFAM" id="SSF52540">
    <property type="entry name" value="P-loop containing nucleoside triphosphate hydrolases"/>
    <property type="match status" value="2"/>
</dbReference>
<evidence type="ECO:0000256" key="12">
    <source>
        <dbReference type="SAM" id="MobiDB-lite"/>
    </source>
</evidence>
<dbReference type="Pfam" id="PF00271">
    <property type="entry name" value="Helicase_C"/>
    <property type="match status" value="1"/>
</dbReference>
<dbReference type="InterPro" id="IPR050079">
    <property type="entry name" value="DEAD_box_RNA_helicase"/>
</dbReference>
<feature type="domain" description="Helicase C-terminal" evidence="14">
    <location>
        <begin position="243"/>
        <end position="385"/>
    </location>
</feature>
<feature type="short sequence motif" description="Q motif" evidence="10">
    <location>
        <begin position="1"/>
        <end position="29"/>
    </location>
</feature>
<dbReference type="InterPro" id="IPR014001">
    <property type="entry name" value="Helicase_ATP-bd"/>
</dbReference>
<dbReference type="SMART" id="SM00487">
    <property type="entry name" value="DEXDc"/>
    <property type="match status" value="1"/>
</dbReference>
<feature type="compositionally biased region" description="Pro residues" evidence="12">
    <location>
        <begin position="378"/>
        <end position="387"/>
    </location>
</feature>
<evidence type="ECO:0000256" key="2">
    <source>
        <dbReference type="ARBA" id="ARBA00022490"/>
    </source>
</evidence>
<dbReference type="GO" id="GO:0005829">
    <property type="term" value="C:cytosol"/>
    <property type="evidence" value="ECO:0007669"/>
    <property type="project" value="TreeGrafter"/>
</dbReference>
<dbReference type="InterPro" id="IPR011545">
    <property type="entry name" value="DEAD/DEAH_box_helicase_dom"/>
</dbReference>
<evidence type="ECO:0000256" key="4">
    <source>
        <dbReference type="ARBA" id="ARBA00022801"/>
    </source>
</evidence>
<feature type="domain" description="Helicase ATP-binding" evidence="13">
    <location>
        <begin position="32"/>
        <end position="205"/>
    </location>
</feature>
<evidence type="ECO:0000256" key="5">
    <source>
        <dbReference type="ARBA" id="ARBA00022806"/>
    </source>
</evidence>
<keyword evidence="2" id="KW-0963">Cytoplasm</keyword>
<dbReference type="EMBL" id="FRDL01000001">
    <property type="protein sequence ID" value="SHN50602.1"/>
    <property type="molecule type" value="Genomic_DNA"/>
</dbReference>
<reference evidence="16 17" key="1">
    <citation type="submission" date="2016-12" db="EMBL/GenBank/DDBJ databases">
        <authorList>
            <person name="Song W.-J."/>
            <person name="Kurnit D.M."/>
        </authorList>
    </citation>
    <scope>NUCLEOTIDE SEQUENCE [LARGE SCALE GENOMIC DNA]</scope>
    <source>
        <strain evidence="16 17">CGMCC 1.10808</strain>
    </source>
</reference>
<dbReference type="SMART" id="SM00490">
    <property type="entry name" value="HELICc"/>
    <property type="match status" value="1"/>
</dbReference>
<evidence type="ECO:0000259" key="14">
    <source>
        <dbReference type="PROSITE" id="PS51194"/>
    </source>
</evidence>
<dbReference type="Proteomes" id="UP000184066">
    <property type="component" value="Unassembled WGS sequence"/>
</dbReference>
<dbReference type="OrthoDB" id="9805696at2"/>
<dbReference type="InterPro" id="IPR014014">
    <property type="entry name" value="RNA_helicase_DEAD_Q_motif"/>
</dbReference>
<dbReference type="PROSITE" id="PS51195">
    <property type="entry name" value="Q_MOTIF"/>
    <property type="match status" value="1"/>
</dbReference>
<feature type="region of interest" description="Disordered" evidence="12">
    <location>
        <begin position="506"/>
        <end position="537"/>
    </location>
</feature>
<dbReference type="RefSeq" id="WP_072745820.1">
    <property type="nucleotide sequence ID" value="NZ_FOHL01000002.1"/>
</dbReference>
<comment type="catalytic activity">
    <reaction evidence="8">
        <text>ATP + H2O = ADP + phosphate + H(+)</text>
        <dbReference type="Rhea" id="RHEA:13065"/>
        <dbReference type="ChEBI" id="CHEBI:15377"/>
        <dbReference type="ChEBI" id="CHEBI:15378"/>
        <dbReference type="ChEBI" id="CHEBI:30616"/>
        <dbReference type="ChEBI" id="CHEBI:43474"/>
        <dbReference type="ChEBI" id="CHEBI:456216"/>
        <dbReference type="EC" id="3.6.4.13"/>
    </reaction>
</comment>
<evidence type="ECO:0000256" key="1">
    <source>
        <dbReference type="ARBA" id="ARBA00012552"/>
    </source>
</evidence>
<dbReference type="PANTHER" id="PTHR47959">
    <property type="entry name" value="ATP-DEPENDENT RNA HELICASE RHLE-RELATED"/>
    <property type="match status" value="1"/>
</dbReference>
<dbReference type="InterPro" id="IPR044742">
    <property type="entry name" value="DEAD/DEAH_RhlB"/>
</dbReference>
<feature type="compositionally biased region" description="Pro residues" evidence="12">
    <location>
        <begin position="440"/>
        <end position="449"/>
    </location>
</feature>
<evidence type="ECO:0000256" key="10">
    <source>
        <dbReference type="PROSITE-ProRule" id="PRU00552"/>
    </source>
</evidence>
<dbReference type="PROSITE" id="PS51194">
    <property type="entry name" value="HELICASE_CTER"/>
    <property type="match status" value="1"/>
</dbReference>
<keyword evidence="6 11" id="KW-0067">ATP-binding</keyword>
<dbReference type="GO" id="GO:0009266">
    <property type="term" value="P:response to temperature stimulus"/>
    <property type="evidence" value="ECO:0007669"/>
    <property type="project" value="UniProtKB-ARBA"/>
</dbReference>
<dbReference type="CDD" id="cd18787">
    <property type="entry name" value="SF2_C_DEAD"/>
    <property type="match status" value="1"/>
</dbReference>
<dbReference type="EC" id="3.6.4.13" evidence="1"/>
<evidence type="ECO:0000256" key="9">
    <source>
        <dbReference type="ARBA" id="ARBA00074363"/>
    </source>
</evidence>